<feature type="transmembrane region" description="Helical" evidence="1">
    <location>
        <begin position="425"/>
        <end position="444"/>
    </location>
</feature>
<keyword evidence="6" id="KW-1185">Reference proteome</keyword>
<organism evidence="5 6">
    <name type="scientific">Bogoriella caseilytica</name>
    <dbReference type="NCBI Taxonomy" id="56055"/>
    <lineage>
        <taxon>Bacteria</taxon>
        <taxon>Bacillati</taxon>
        <taxon>Actinomycetota</taxon>
        <taxon>Actinomycetes</taxon>
        <taxon>Micrococcales</taxon>
        <taxon>Bogoriellaceae</taxon>
        <taxon>Bogoriella</taxon>
    </lineage>
</organism>
<keyword evidence="1" id="KW-0472">Membrane</keyword>
<dbReference type="Pfam" id="PF20990">
    <property type="entry name" value="DUF2207_C"/>
    <property type="match status" value="1"/>
</dbReference>
<feature type="transmembrane region" description="Helical" evidence="1">
    <location>
        <begin position="231"/>
        <end position="253"/>
    </location>
</feature>
<proteinExistence type="predicted"/>
<name>A0A3N2BGE5_9MICO</name>
<protein>
    <submittedName>
        <fullName evidence="5">Putative membrane protein DUF2207</fullName>
    </submittedName>
</protein>
<dbReference type="EMBL" id="RKHK01000001">
    <property type="protein sequence ID" value="ROR74329.1"/>
    <property type="molecule type" value="Genomic_DNA"/>
</dbReference>
<evidence type="ECO:0000256" key="2">
    <source>
        <dbReference type="SAM" id="SignalP"/>
    </source>
</evidence>
<comment type="caution">
    <text evidence="5">The sequence shown here is derived from an EMBL/GenBank/DDBJ whole genome shotgun (WGS) entry which is preliminary data.</text>
</comment>
<evidence type="ECO:0000313" key="5">
    <source>
        <dbReference type="EMBL" id="ROR74329.1"/>
    </source>
</evidence>
<dbReference type="RefSeq" id="WP_123304630.1">
    <property type="nucleotide sequence ID" value="NZ_RKHK01000001.1"/>
</dbReference>
<dbReference type="Pfam" id="PF09972">
    <property type="entry name" value="DUF2207"/>
    <property type="match status" value="1"/>
</dbReference>
<dbReference type="OrthoDB" id="143710at2"/>
<keyword evidence="1" id="KW-1133">Transmembrane helix</keyword>
<feature type="transmembrane region" description="Helical" evidence="1">
    <location>
        <begin position="398"/>
        <end position="419"/>
    </location>
</feature>
<reference evidence="5 6" key="1">
    <citation type="submission" date="2018-11" db="EMBL/GenBank/DDBJ databases">
        <title>Sequencing the genomes of 1000 actinobacteria strains.</title>
        <authorList>
            <person name="Klenk H.-P."/>
        </authorList>
    </citation>
    <scope>NUCLEOTIDE SEQUENCE [LARGE SCALE GENOMIC DNA]</scope>
    <source>
        <strain evidence="5 6">DSM 11294</strain>
    </source>
</reference>
<keyword evidence="1" id="KW-0812">Transmembrane</keyword>
<evidence type="ECO:0000313" key="6">
    <source>
        <dbReference type="Proteomes" id="UP000280668"/>
    </source>
</evidence>
<dbReference type="AlphaFoldDB" id="A0A3N2BGE5"/>
<dbReference type="Proteomes" id="UP000280668">
    <property type="component" value="Unassembled WGS sequence"/>
</dbReference>
<accession>A0A3N2BGE5</accession>
<dbReference type="InterPro" id="IPR018702">
    <property type="entry name" value="DUF2207"/>
</dbReference>
<sequence length="559" mass="58289">MRRRAPRLLATLALGLAIAGLSVTASADEAESEAPDEAAPTIRVELMLDDEGLLAVTERITVPVGMEVSRDQPLRQPAGEAAERVYTVENLSVSGAGAAEADGDSLTATAPEGETEIAYTVTGAVAQGPDEQTLTWYPTGWWNGEIGQVTAAVLAPTPRMALADCRSGAPESAARCTLAALSHSGILEIDQRGLDAGHRIEIVVGLPDGTVPVSAQWDEVMTLSRALSMTLPAALAFAGLAALVVLASVSVAVTRRRDLAALESGHVDSIIAYGEKVDVVTPHNIPPGQAGTLIDASVDPVDLAAATVGLAVRGHLHFAEVRDHDDTVDWVVSRGAGDADALRPYEQTLVAGLAPDEQARPVSSLGEATALDLGAVRGGIYGEIFARGWFADRTARGWPTWIGGALIMLGFVGGVALALTIGHALIGVATIGAGVLVLLAPRFLPLRTGLGSQAAGEVIAMRHHLHLLAPEGIPEADRELVFSRGLPYAVVLGETKSWLEKFSELAPAANGEPGVAWFGGFENSPDLGRFAKHFPHFLAELEGVFATTDHVATLQPSDD</sequence>
<keyword evidence="2" id="KW-0732">Signal</keyword>
<evidence type="ECO:0000259" key="4">
    <source>
        <dbReference type="Pfam" id="PF20990"/>
    </source>
</evidence>
<feature type="chain" id="PRO_5018117209" evidence="2">
    <location>
        <begin position="28"/>
        <end position="559"/>
    </location>
</feature>
<evidence type="ECO:0000256" key="1">
    <source>
        <dbReference type="SAM" id="Phobius"/>
    </source>
</evidence>
<feature type="signal peptide" evidence="2">
    <location>
        <begin position="1"/>
        <end position="27"/>
    </location>
</feature>
<feature type="domain" description="Predicted membrane protein YciQ-like C-terminal" evidence="4">
    <location>
        <begin position="282"/>
        <end position="502"/>
    </location>
</feature>
<dbReference type="InterPro" id="IPR048389">
    <property type="entry name" value="YciQ-like_C"/>
</dbReference>
<feature type="domain" description="DUF2207" evidence="3">
    <location>
        <begin position="43"/>
        <end position="171"/>
    </location>
</feature>
<gene>
    <name evidence="5" type="ORF">EDD31_2737</name>
</gene>
<evidence type="ECO:0000259" key="3">
    <source>
        <dbReference type="Pfam" id="PF09972"/>
    </source>
</evidence>